<evidence type="ECO:0000313" key="3">
    <source>
        <dbReference type="Proteomes" id="UP000745764"/>
    </source>
</evidence>
<keyword evidence="3" id="KW-1185">Reference proteome</keyword>
<comment type="caution">
    <text evidence="2">The sequence shown here is derived from an EMBL/GenBank/DDBJ whole genome shotgun (WGS) entry which is preliminary data.</text>
</comment>
<dbReference type="AlphaFoldDB" id="A0A9N8PVA3"/>
<reference evidence="2" key="1">
    <citation type="submission" date="2020-06" db="EMBL/GenBank/DDBJ databases">
        <authorList>
            <person name="Onetto C."/>
        </authorList>
    </citation>
    <scope>NUCLEOTIDE SEQUENCE</scope>
</reference>
<evidence type="ECO:0000313" key="2">
    <source>
        <dbReference type="EMBL" id="CAD0114333.1"/>
    </source>
</evidence>
<name>A0A9N8PVA3_9PEZI</name>
<sequence>MNISNRLSLRTRNTLPPTFTAINKAPSQPPQPTPLSAKDRTDDLGSQIVSKLSLLDPSLKAAIVTSHTNQEFYAHILDGDKKVRYSSMGHRSLEVALKGLLELVTEDAVMQDTTEDGMEESEEENGDENDCRDREMDVD</sequence>
<feature type="region of interest" description="Disordered" evidence="1">
    <location>
        <begin position="112"/>
        <end position="139"/>
    </location>
</feature>
<protein>
    <submittedName>
        <fullName evidence="2">Uncharacterized protein</fullName>
    </submittedName>
</protein>
<feature type="compositionally biased region" description="Basic and acidic residues" evidence="1">
    <location>
        <begin position="129"/>
        <end position="139"/>
    </location>
</feature>
<feature type="region of interest" description="Disordered" evidence="1">
    <location>
        <begin position="18"/>
        <end position="43"/>
    </location>
</feature>
<dbReference type="EMBL" id="CAINUL010000017">
    <property type="protein sequence ID" value="CAD0114333.1"/>
    <property type="molecule type" value="Genomic_DNA"/>
</dbReference>
<dbReference type="Proteomes" id="UP000745764">
    <property type="component" value="Unassembled WGS sequence"/>
</dbReference>
<proteinExistence type="predicted"/>
<organism evidence="2 3">
    <name type="scientific">Aureobasidium uvarum</name>
    <dbReference type="NCBI Taxonomy" id="2773716"/>
    <lineage>
        <taxon>Eukaryota</taxon>
        <taxon>Fungi</taxon>
        <taxon>Dikarya</taxon>
        <taxon>Ascomycota</taxon>
        <taxon>Pezizomycotina</taxon>
        <taxon>Dothideomycetes</taxon>
        <taxon>Dothideomycetidae</taxon>
        <taxon>Dothideales</taxon>
        <taxon>Saccotheciaceae</taxon>
        <taxon>Aureobasidium</taxon>
    </lineage>
</organism>
<gene>
    <name evidence="2" type="ORF">AWRI4620_LOCUS8588</name>
</gene>
<accession>A0A9N8PVA3</accession>
<feature type="compositionally biased region" description="Acidic residues" evidence="1">
    <location>
        <begin position="113"/>
        <end position="128"/>
    </location>
</feature>
<evidence type="ECO:0000256" key="1">
    <source>
        <dbReference type="SAM" id="MobiDB-lite"/>
    </source>
</evidence>
<dbReference type="OrthoDB" id="3923838at2759"/>